<dbReference type="AlphaFoldDB" id="A0A4R3L690"/>
<dbReference type="SUPFAM" id="SSF53756">
    <property type="entry name" value="UDP-Glycosyltransferase/glycogen phosphorylase"/>
    <property type="match status" value="1"/>
</dbReference>
<keyword evidence="4" id="KW-1185">Reference proteome</keyword>
<dbReference type="PANTHER" id="PTHR12526:SF638">
    <property type="entry name" value="SPORE COAT PROTEIN SA"/>
    <property type="match status" value="1"/>
</dbReference>
<dbReference type="Pfam" id="PF00534">
    <property type="entry name" value="Glycos_transf_1"/>
    <property type="match status" value="1"/>
</dbReference>
<gene>
    <name evidence="3" type="ORF">EDC25_13027</name>
</gene>
<keyword evidence="3" id="KW-0808">Transferase</keyword>
<evidence type="ECO:0000259" key="1">
    <source>
        <dbReference type="Pfam" id="PF00534"/>
    </source>
</evidence>
<dbReference type="GO" id="GO:0016757">
    <property type="term" value="F:glycosyltransferase activity"/>
    <property type="evidence" value="ECO:0007669"/>
    <property type="project" value="InterPro"/>
</dbReference>
<organism evidence="3 4">
    <name type="scientific">Pseudofulvimonas gallinarii</name>
    <dbReference type="NCBI Taxonomy" id="634155"/>
    <lineage>
        <taxon>Bacteria</taxon>
        <taxon>Pseudomonadati</taxon>
        <taxon>Pseudomonadota</taxon>
        <taxon>Gammaproteobacteria</taxon>
        <taxon>Lysobacterales</taxon>
        <taxon>Rhodanobacteraceae</taxon>
        <taxon>Pseudofulvimonas</taxon>
    </lineage>
</organism>
<evidence type="ECO:0000313" key="4">
    <source>
        <dbReference type="Proteomes" id="UP000294599"/>
    </source>
</evidence>
<accession>A0A4R3L690</accession>
<proteinExistence type="predicted"/>
<name>A0A4R3L690_9GAMM</name>
<evidence type="ECO:0000259" key="2">
    <source>
        <dbReference type="Pfam" id="PF13439"/>
    </source>
</evidence>
<dbReference type="Gene3D" id="3.40.50.2000">
    <property type="entry name" value="Glycogen Phosphorylase B"/>
    <property type="match status" value="2"/>
</dbReference>
<evidence type="ECO:0000313" key="3">
    <source>
        <dbReference type="EMBL" id="TCS93056.1"/>
    </source>
</evidence>
<dbReference type="GO" id="GO:1901135">
    <property type="term" value="P:carbohydrate derivative metabolic process"/>
    <property type="evidence" value="ECO:0007669"/>
    <property type="project" value="UniProtKB-ARBA"/>
</dbReference>
<dbReference type="InterPro" id="IPR001296">
    <property type="entry name" value="Glyco_trans_1"/>
</dbReference>
<comment type="caution">
    <text evidence="3">The sequence shown here is derived from an EMBL/GenBank/DDBJ whole genome shotgun (WGS) entry which is preliminary data.</text>
</comment>
<dbReference type="RefSeq" id="WP_240639659.1">
    <property type="nucleotide sequence ID" value="NZ_JBHLWF010000030.1"/>
</dbReference>
<feature type="domain" description="Glycosyl transferase family 1" evidence="1">
    <location>
        <begin position="197"/>
        <end position="346"/>
    </location>
</feature>
<dbReference type="PANTHER" id="PTHR12526">
    <property type="entry name" value="GLYCOSYLTRANSFERASE"/>
    <property type="match status" value="1"/>
</dbReference>
<dbReference type="Proteomes" id="UP000294599">
    <property type="component" value="Unassembled WGS sequence"/>
</dbReference>
<dbReference type="EMBL" id="SMAF01000030">
    <property type="protein sequence ID" value="TCS93056.1"/>
    <property type="molecule type" value="Genomic_DNA"/>
</dbReference>
<dbReference type="InterPro" id="IPR028098">
    <property type="entry name" value="Glyco_trans_4-like_N"/>
</dbReference>
<feature type="domain" description="Glycosyltransferase subfamily 4-like N-terminal" evidence="2">
    <location>
        <begin position="21"/>
        <end position="173"/>
    </location>
</feature>
<sequence>MQDHADRALTVMQLLPALDGGGVERSTLEIAQALADAGHRSVVVSAGGRWLPRLLDTGSTHVELPVGRKSPWTLRLVFSLRRLIARHRPDVLHARSRLPAWLAWWALRGLPAAQRPAFVTTAHGLNSVGRYSAIMARGDRVIAVSDTVRQHLLANYTVDAGRIEVIERGIDPSTWPRGHRPDDGWRARLDREFPALAGRRLLLLPGRGTRLKGHGAAIALLGGLVQAGGNVALWMPGADSPGRGRYLDELRARASELGVLDRMVASPLRDDMRDAMAASELVLQLSDKPEAFGRTVAEALSLGRPVLGWAHGGVGELLARHFPEGAVPVGDAAHLVQRASRFLAAPQEVPPFAGTTLAQMQARTLDLYHRLSSQVPAP</sequence>
<reference evidence="3 4" key="1">
    <citation type="submission" date="2019-03" db="EMBL/GenBank/DDBJ databases">
        <title>Genomic Encyclopedia of Type Strains, Phase IV (KMG-IV): sequencing the most valuable type-strain genomes for metagenomic binning, comparative biology and taxonomic classification.</title>
        <authorList>
            <person name="Goeker M."/>
        </authorList>
    </citation>
    <scope>NUCLEOTIDE SEQUENCE [LARGE SCALE GENOMIC DNA]</scope>
    <source>
        <strain evidence="3 4">DSM 21944</strain>
    </source>
</reference>
<dbReference type="Pfam" id="PF13439">
    <property type="entry name" value="Glyco_transf_4"/>
    <property type="match status" value="1"/>
</dbReference>
<protein>
    <submittedName>
        <fullName evidence="3">Glycosyltransferase involved in cell wall biosynthesis</fullName>
    </submittedName>
</protein>